<gene>
    <name evidence="1" type="ORF">B0H17DRAFT_353687</name>
</gene>
<proteinExistence type="predicted"/>
<accession>A0AAD7G1F5</accession>
<protein>
    <submittedName>
        <fullName evidence="1">Uncharacterized protein</fullName>
    </submittedName>
</protein>
<evidence type="ECO:0000313" key="2">
    <source>
        <dbReference type="Proteomes" id="UP001221757"/>
    </source>
</evidence>
<reference evidence="1" key="1">
    <citation type="submission" date="2023-03" db="EMBL/GenBank/DDBJ databases">
        <title>Massive genome expansion in bonnet fungi (Mycena s.s.) driven by repeated elements and novel gene families across ecological guilds.</title>
        <authorList>
            <consortium name="Lawrence Berkeley National Laboratory"/>
            <person name="Harder C.B."/>
            <person name="Miyauchi S."/>
            <person name="Viragh M."/>
            <person name="Kuo A."/>
            <person name="Thoen E."/>
            <person name="Andreopoulos B."/>
            <person name="Lu D."/>
            <person name="Skrede I."/>
            <person name="Drula E."/>
            <person name="Henrissat B."/>
            <person name="Morin E."/>
            <person name="Kohler A."/>
            <person name="Barry K."/>
            <person name="LaButti K."/>
            <person name="Morin E."/>
            <person name="Salamov A."/>
            <person name="Lipzen A."/>
            <person name="Mereny Z."/>
            <person name="Hegedus B."/>
            <person name="Baldrian P."/>
            <person name="Stursova M."/>
            <person name="Weitz H."/>
            <person name="Taylor A."/>
            <person name="Grigoriev I.V."/>
            <person name="Nagy L.G."/>
            <person name="Martin F."/>
            <person name="Kauserud H."/>
        </authorList>
    </citation>
    <scope>NUCLEOTIDE SEQUENCE</scope>
    <source>
        <strain evidence="1">CBHHK067</strain>
    </source>
</reference>
<dbReference type="EMBL" id="JARKIE010000285">
    <property type="protein sequence ID" value="KAJ7657989.1"/>
    <property type="molecule type" value="Genomic_DNA"/>
</dbReference>
<sequence length="89" mass="10033">MTDDMAALIPVLLVFAALIACALFWCLLSSCLGTPILQSVSNLWEYMLLSARSGGDPTLQARRRAAGRFSQAGQEWEMMDYRRDRDLFE</sequence>
<comment type="caution">
    <text evidence="1">The sequence shown here is derived from an EMBL/GenBank/DDBJ whole genome shotgun (WGS) entry which is preliminary data.</text>
</comment>
<dbReference type="AlphaFoldDB" id="A0AAD7G1F5"/>
<organism evidence="1 2">
    <name type="scientific">Mycena rosella</name>
    <name type="common">Pink bonnet</name>
    <name type="synonym">Agaricus rosellus</name>
    <dbReference type="NCBI Taxonomy" id="1033263"/>
    <lineage>
        <taxon>Eukaryota</taxon>
        <taxon>Fungi</taxon>
        <taxon>Dikarya</taxon>
        <taxon>Basidiomycota</taxon>
        <taxon>Agaricomycotina</taxon>
        <taxon>Agaricomycetes</taxon>
        <taxon>Agaricomycetidae</taxon>
        <taxon>Agaricales</taxon>
        <taxon>Marasmiineae</taxon>
        <taxon>Mycenaceae</taxon>
        <taxon>Mycena</taxon>
    </lineage>
</organism>
<dbReference type="Proteomes" id="UP001221757">
    <property type="component" value="Unassembled WGS sequence"/>
</dbReference>
<name>A0AAD7G1F5_MYCRO</name>
<evidence type="ECO:0000313" key="1">
    <source>
        <dbReference type="EMBL" id="KAJ7657989.1"/>
    </source>
</evidence>
<keyword evidence="2" id="KW-1185">Reference proteome</keyword>